<dbReference type="GO" id="GO:0000160">
    <property type="term" value="P:phosphorelay signal transduction system"/>
    <property type="evidence" value="ECO:0007669"/>
    <property type="project" value="UniProtKB-KW"/>
</dbReference>
<evidence type="ECO:0000259" key="9">
    <source>
        <dbReference type="PROSITE" id="PS50112"/>
    </source>
</evidence>
<evidence type="ECO:0000256" key="1">
    <source>
        <dbReference type="ARBA" id="ARBA00000085"/>
    </source>
</evidence>
<evidence type="ECO:0000256" key="2">
    <source>
        <dbReference type="ARBA" id="ARBA00012438"/>
    </source>
</evidence>
<dbReference type="PRINTS" id="PR00344">
    <property type="entry name" value="BCTRLSENSOR"/>
</dbReference>
<protein>
    <recommendedName>
        <fullName evidence="2">histidine kinase</fullName>
        <ecNumber evidence="2">2.7.13.3</ecNumber>
    </recommendedName>
</protein>
<organism evidence="10 11">
    <name type="scientific">Persicimonas caeni</name>
    <dbReference type="NCBI Taxonomy" id="2292766"/>
    <lineage>
        <taxon>Bacteria</taxon>
        <taxon>Deltaproteobacteria</taxon>
        <taxon>Bradymonadales</taxon>
        <taxon>Bradymonadaceae</taxon>
        <taxon>Persicimonas</taxon>
    </lineage>
</organism>
<keyword evidence="3" id="KW-0808">Transferase</keyword>
<dbReference type="PANTHER" id="PTHR43065">
    <property type="entry name" value="SENSOR HISTIDINE KINASE"/>
    <property type="match status" value="1"/>
</dbReference>
<dbReference type="GO" id="GO:0005524">
    <property type="term" value="F:ATP binding"/>
    <property type="evidence" value="ECO:0007669"/>
    <property type="project" value="UniProtKB-KW"/>
</dbReference>
<comment type="catalytic activity">
    <reaction evidence="1">
        <text>ATP + protein L-histidine = ADP + protein N-phospho-L-histidine.</text>
        <dbReference type="EC" id="2.7.13.3"/>
    </reaction>
</comment>
<keyword evidence="5" id="KW-0418">Kinase</keyword>
<dbReference type="NCBIfam" id="TIGR00229">
    <property type="entry name" value="sensory_box"/>
    <property type="match status" value="1"/>
</dbReference>
<feature type="domain" description="Histidine kinase" evidence="8">
    <location>
        <begin position="150"/>
        <end position="371"/>
    </location>
</feature>
<dbReference type="OrthoDB" id="9805967at2"/>
<dbReference type="Proteomes" id="UP000315995">
    <property type="component" value="Chromosome"/>
</dbReference>
<keyword evidence="7" id="KW-0902">Two-component regulatory system</keyword>
<dbReference type="InterPro" id="IPR005467">
    <property type="entry name" value="His_kinase_dom"/>
</dbReference>
<dbReference type="InterPro" id="IPR003594">
    <property type="entry name" value="HATPase_dom"/>
</dbReference>
<sequence length="371" mass="41936">MADERPRLDEIVSSFREFFEAAPIGMKVLNANNELLYTNTTFQQMVGYSEDELRQMTQAEMVHSADLYRFHSRFDKLVAGELKYNETEIRHRHKEGFWVWTSIADVPLATDSLGETLVLEQVVDISRRQEIERMLVRADTDATLGKMVRGIAHDLNNLVQALELNLDVIGETAQDEATSKHLHKAHMLLDRGSQFAQSLMEFGRSGEEEAEEVDVNEQLCHMQDFIDYILPPDIEVNYELDEDVPVIRAVPIQFDQIIMNLLVNARDAIQKQQASGTITIMTSRQSVGPEEIEDLEADEYAYIEVRDTGAGIDPETREQLFEPFFSTKQQKGHGLGLSTVYGIVSNGRGYVSVESTPGKGATFGVYLPRAK</sequence>
<accession>A0A5B8Y6T6</accession>
<dbReference type="GO" id="GO:0004673">
    <property type="term" value="F:protein histidine kinase activity"/>
    <property type="evidence" value="ECO:0007669"/>
    <property type="project" value="UniProtKB-EC"/>
</dbReference>
<dbReference type="SUPFAM" id="SSF55785">
    <property type="entry name" value="PYP-like sensor domain (PAS domain)"/>
    <property type="match status" value="1"/>
</dbReference>
<dbReference type="RefSeq" id="WP_141198902.1">
    <property type="nucleotide sequence ID" value="NZ_CP041186.1"/>
</dbReference>
<dbReference type="CDD" id="cd00130">
    <property type="entry name" value="PAS"/>
    <property type="match status" value="1"/>
</dbReference>
<dbReference type="EMBL" id="CP041186">
    <property type="protein sequence ID" value="QDG52430.1"/>
    <property type="molecule type" value="Genomic_DNA"/>
</dbReference>
<dbReference type="Gene3D" id="3.30.450.20">
    <property type="entry name" value="PAS domain"/>
    <property type="match status" value="1"/>
</dbReference>
<keyword evidence="11" id="KW-1185">Reference proteome</keyword>
<keyword evidence="6" id="KW-0067">ATP-binding</keyword>
<evidence type="ECO:0000256" key="3">
    <source>
        <dbReference type="ARBA" id="ARBA00022679"/>
    </source>
</evidence>
<evidence type="ECO:0000256" key="5">
    <source>
        <dbReference type="ARBA" id="ARBA00022777"/>
    </source>
</evidence>
<evidence type="ECO:0000313" key="11">
    <source>
        <dbReference type="Proteomes" id="UP000315995"/>
    </source>
</evidence>
<dbReference type="PROSITE" id="PS50109">
    <property type="entry name" value="HIS_KIN"/>
    <property type="match status" value="1"/>
</dbReference>
<dbReference type="SMART" id="SM00387">
    <property type="entry name" value="HATPase_c"/>
    <property type="match status" value="1"/>
</dbReference>
<dbReference type="InterPro" id="IPR013655">
    <property type="entry name" value="PAS_fold_3"/>
</dbReference>
<dbReference type="Gene3D" id="1.10.287.130">
    <property type="match status" value="1"/>
</dbReference>
<evidence type="ECO:0000313" key="10">
    <source>
        <dbReference type="EMBL" id="QDG52430.1"/>
    </source>
</evidence>
<feature type="domain" description="PAS" evidence="9">
    <location>
        <begin position="11"/>
        <end position="81"/>
    </location>
</feature>
<dbReference type="InterPro" id="IPR035965">
    <property type="entry name" value="PAS-like_dom_sf"/>
</dbReference>
<dbReference type="Pfam" id="PF08447">
    <property type="entry name" value="PAS_3"/>
    <property type="match status" value="1"/>
</dbReference>
<dbReference type="PANTHER" id="PTHR43065:SF46">
    <property type="entry name" value="C4-DICARBOXYLATE TRANSPORT SENSOR PROTEIN DCTB"/>
    <property type="match status" value="1"/>
</dbReference>
<dbReference type="Pfam" id="PF02518">
    <property type="entry name" value="HATPase_c"/>
    <property type="match status" value="1"/>
</dbReference>
<dbReference type="PROSITE" id="PS50112">
    <property type="entry name" value="PAS"/>
    <property type="match status" value="1"/>
</dbReference>
<dbReference type="InterPro" id="IPR036890">
    <property type="entry name" value="HATPase_C_sf"/>
</dbReference>
<name>A0A4Y6PW09_PERCE</name>
<dbReference type="InterPro" id="IPR000014">
    <property type="entry name" value="PAS"/>
</dbReference>
<proteinExistence type="predicted"/>
<evidence type="ECO:0000256" key="7">
    <source>
        <dbReference type="ARBA" id="ARBA00023012"/>
    </source>
</evidence>
<dbReference type="InterPro" id="IPR004358">
    <property type="entry name" value="Sig_transdc_His_kin-like_C"/>
</dbReference>
<evidence type="ECO:0000256" key="6">
    <source>
        <dbReference type="ARBA" id="ARBA00022840"/>
    </source>
</evidence>
<gene>
    <name evidence="10" type="ORF">FIV42_17285</name>
</gene>
<dbReference type="SUPFAM" id="SSF55874">
    <property type="entry name" value="ATPase domain of HSP90 chaperone/DNA topoisomerase II/histidine kinase"/>
    <property type="match status" value="1"/>
</dbReference>
<dbReference type="Gene3D" id="3.30.565.10">
    <property type="entry name" value="Histidine kinase-like ATPase, C-terminal domain"/>
    <property type="match status" value="1"/>
</dbReference>
<evidence type="ECO:0000256" key="4">
    <source>
        <dbReference type="ARBA" id="ARBA00022741"/>
    </source>
</evidence>
<dbReference type="AlphaFoldDB" id="A0A4Y6PW09"/>
<dbReference type="SMART" id="SM00091">
    <property type="entry name" value="PAS"/>
    <property type="match status" value="1"/>
</dbReference>
<keyword evidence="4" id="KW-0547">Nucleotide-binding</keyword>
<dbReference type="EC" id="2.7.13.3" evidence="2"/>
<reference evidence="10 11" key="1">
    <citation type="submission" date="2019-06" db="EMBL/GenBank/DDBJ databases">
        <title>Persicimonas caeni gen. nov., sp. nov., a predatory bacterium isolated from solar saltern.</title>
        <authorList>
            <person name="Wang S."/>
        </authorList>
    </citation>
    <scope>NUCLEOTIDE SEQUENCE [LARGE SCALE GENOMIC DNA]</scope>
    <source>
        <strain evidence="10 11">YN101</strain>
    </source>
</reference>
<accession>A0A4Y6PW09</accession>
<evidence type="ECO:0000259" key="8">
    <source>
        <dbReference type="PROSITE" id="PS50109"/>
    </source>
</evidence>